<dbReference type="OrthoDB" id="102376at2157"/>
<keyword evidence="2" id="KW-1185">Reference proteome</keyword>
<dbReference type="KEGG" id="tgg:A3K92_01820"/>
<dbReference type="AlphaFoldDB" id="A0A2Z2M5B9"/>
<proteinExistence type="predicted"/>
<reference evidence="1 2" key="1">
    <citation type="submission" date="2016-03" db="EMBL/GenBank/DDBJ databases">
        <title>Complete genome sequence of Thermococcus gorgonarius.</title>
        <authorList>
            <person name="Oger P.M."/>
        </authorList>
    </citation>
    <scope>NUCLEOTIDE SEQUENCE [LARGE SCALE GENOMIC DNA]</scope>
    <source>
        <strain evidence="1 2">W-12</strain>
    </source>
</reference>
<gene>
    <name evidence="1" type="ORF">A3K92_01820</name>
</gene>
<name>A0A2Z2M5B9_THEGO</name>
<sequence>MRQKVVWFILGVLVGSLFVVSAYPMNGSVQYSAPTIQRIPGENYTTYLLYPKNGLPISAQFLKETIPKLLEKSAPNAKLHAYAIPELPEGAVISGYGIKVTKDGRVNILVTATRNGAPILPDKIRSELLEWGKKAPEFKPDVIPKEKVGVPKGWEVKIVDSNGNVKVYSGESSPYWHNFGRVEMSLDYKPYGRLYGMFYVWGLWNDNDPKEERFMITPYGGSSNSVGVYRVTPGTAIDSYGRYFTNDFKIIHNWGIDPELNGRLGPMYPAGIIGGHDTLTLNFGPSPGVSYTIDVDGYKVYGDALNPKAVWDFDIPYNEDASHHTIAFNGYSEGAVDEGALHDGEWHTIFQVELWARFRDRSILGLLYHYDGSVSVNWLLKIG</sequence>
<evidence type="ECO:0000313" key="1">
    <source>
        <dbReference type="EMBL" id="ASJ00303.1"/>
    </source>
</evidence>
<protein>
    <submittedName>
        <fullName evidence="1">Uncharacterized protein</fullName>
    </submittedName>
</protein>
<organism evidence="1 2">
    <name type="scientific">Thermococcus gorgonarius</name>
    <dbReference type="NCBI Taxonomy" id="71997"/>
    <lineage>
        <taxon>Archaea</taxon>
        <taxon>Methanobacteriati</taxon>
        <taxon>Methanobacteriota</taxon>
        <taxon>Thermococci</taxon>
        <taxon>Thermococcales</taxon>
        <taxon>Thermococcaceae</taxon>
        <taxon>Thermococcus</taxon>
    </lineage>
</organism>
<dbReference type="RefSeq" id="WP_088884644.1">
    <property type="nucleotide sequence ID" value="NZ_CP014855.1"/>
</dbReference>
<dbReference type="GeneID" id="33331246"/>
<dbReference type="Proteomes" id="UP000250134">
    <property type="component" value="Chromosome"/>
</dbReference>
<dbReference type="EMBL" id="CP014855">
    <property type="protein sequence ID" value="ASJ00303.1"/>
    <property type="molecule type" value="Genomic_DNA"/>
</dbReference>
<evidence type="ECO:0000313" key="2">
    <source>
        <dbReference type="Proteomes" id="UP000250134"/>
    </source>
</evidence>
<accession>A0A2Z2M5B9</accession>